<dbReference type="OrthoDB" id="9804315at2"/>
<evidence type="ECO:0000259" key="1">
    <source>
        <dbReference type="PROSITE" id="PS51330"/>
    </source>
</evidence>
<gene>
    <name evidence="2" type="ORF">FIM25_07420</name>
</gene>
<accession>A0A5Q4VB15</accession>
<dbReference type="GO" id="GO:0004146">
    <property type="term" value="F:dihydrofolate reductase activity"/>
    <property type="evidence" value="ECO:0007669"/>
    <property type="project" value="InterPro"/>
</dbReference>
<reference evidence="2 3" key="1">
    <citation type="submission" date="2019-06" db="EMBL/GenBank/DDBJ databases">
        <title>Desulfobotulus mexicanus sp. nov., a novel sulfate-reducing bacterium isolated from the sediment of an alkaline crater lake in Mexico.</title>
        <authorList>
            <person name="Hirschler-Rea A."/>
        </authorList>
    </citation>
    <scope>NUCLEOTIDE SEQUENCE [LARGE SCALE GENOMIC DNA]</scope>
    <source>
        <strain evidence="2 3">PAR22N</strain>
    </source>
</reference>
<dbReference type="Gene3D" id="3.40.430.10">
    <property type="entry name" value="Dihydrofolate Reductase, subunit A"/>
    <property type="match status" value="1"/>
</dbReference>
<proteinExistence type="predicted"/>
<name>A0A5Q4VB15_9BACT</name>
<feature type="domain" description="DHFR" evidence="1">
    <location>
        <begin position="8"/>
        <end position="176"/>
    </location>
</feature>
<sequence>MKAEKGIRVSLVMAQTLDGRTARSSLDPMDWTEAADKAHFSALTRRMGLVIMGSKTFDAMGGPLPGRKNVVFTRFPESRHDMSEGLEFTSDSVDAVLDGLAAEGYREAALIGGSRLNAAFAKAGRIHEIFVTVSPLIFGGGPGLFSENIPMDLLFVDAKPLGASSMLLHYRVRHGV</sequence>
<dbReference type="PROSITE" id="PS51330">
    <property type="entry name" value="DHFR_2"/>
    <property type="match status" value="1"/>
</dbReference>
<organism evidence="2 3">
    <name type="scientific">Desulfobotulus mexicanus</name>
    <dbReference type="NCBI Taxonomy" id="2586642"/>
    <lineage>
        <taxon>Bacteria</taxon>
        <taxon>Pseudomonadati</taxon>
        <taxon>Thermodesulfobacteriota</taxon>
        <taxon>Desulfobacteria</taxon>
        <taxon>Desulfobacterales</taxon>
        <taxon>Desulfobacteraceae</taxon>
        <taxon>Desulfobotulus</taxon>
    </lineage>
</organism>
<dbReference type="InterPro" id="IPR024072">
    <property type="entry name" value="DHFR-like_dom_sf"/>
</dbReference>
<keyword evidence="3" id="KW-1185">Reference proteome</keyword>
<dbReference type="RefSeq" id="WP_139447839.1">
    <property type="nucleotide sequence ID" value="NZ_VDMB01000007.1"/>
</dbReference>
<dbReference type="Proteomes" id="UP000321899">
    <property type="component" value="Unassembled WGS sequence"/>
</dbReference>
<dbReference type="Pfam" id="PF00186">
    <property type="entry name" value="DHFR_1"/>
    <property type="match status" value="1"/>
</dbReference>
<dbReference type="CDD" id="cd00209">
    <property type="entry name" value="DHFR"/>
    <property type="match status" value="1"/>
</dbReference>
<dbReference type="InterPro" id="IPR001796">
    <property type="entry name" value="DHFR_dom"/>
</dbReference>
<protein>
    <submittedName>
        <fullName evidence="2">Dihydrofolate reductase</fullName>
    </submittedName>
</protein>
<dbReference type="PANTHER" id="PTHR38011:SF11">
    <property type="entry name" value="2,5-DIAMINO-6-RIBOSYLAMINO-4(3H)-PYRIMIDINONE 5'-PHOSPHATE REDUCTASE"/>
    <property type="match status" value="1"/>
</dbReference>
<dbReference type="GO" id="GO:0046654">
    <property type="term" value="P:tetrahydrofolate biosynthetic process"/>
    <property type="evidence" value="ECO:0007669"/>
    <property type="project" value="InterPro"/>
</dbReference>
<dbReference type="AlphaFoldDB" id="A0A5Q4VB15"/>
<dbReference type="EMBL" id="VDMB01000007">
    <property type="protein sequence ID" value="TYT74944.1"/>
    <property type="molecule type" value="Genomic_DNA"/>
</dbReference>
<evidence type="ECO:0000313" key="2">
    <source>
        <dbReference type="EMBL" id="TYT74944.1"/>
    </source>
</evidence>
<dbReference type="SUPFAM" id="SSF53597">
    <property type="entry name" value="Dihydrofolate reductase-like"/>
    <property type="match status" value="1"/>
</dbReference>
<dbReference type="InterPro" id="IPR050765">
    <property type="entry name" value="Riboflavin_Biosynth_HTPR"/>
</dbReference>
<comment type="caution">
    <text evidence="2">The sequence shown here is derived from an EMBL/GenBank/DDBJ whole genome shotgun (WGS) entry which is preliminary data.</text>
</comment>
<dbReference type="PANTHER" id="PTHR38011">
    <property type="entry name" value="DIHYDROFOLATE REDUCTASE FAMILY PROTEIN (AFU_ORTHOLOGUE AFUA_8G06820)"/>
    <property type="match status" value="1"/>
</dbReference>
<evidence type="ECO:0000313" key="3">
    <source>
        <dbReference type="Proteomes" id="UP000321899"/>
    </source>
</evidence>